<dbReference type="PANTHER" id="PTHR10537">
    <property type="entry name" value="DNA PRIMASE LARGE SUBUNIT"/>
    <property type="match status" value="1"/>
</dbReference>
<dbReference type="EMBL" id="JAEUBG010000761">
    <property type="protein sequence ID" value="KAH3687523.1"/>
    <property type="molecule type" value="Genomic_DNA"/>
</dbReference>
<keyword evidence="14" id="KW-1185">Reference proteome</keyword>
<evidence type="ECO:0000256" key="1">
    <source>
        <dbReference type="ARBA" id="ARBA00010564"/>
    </source>
</evidence>
<comment type="caution">
    <text evidence="13">The sequence shown here is derived from an EMBL/GenBank/DDBJ whole genome shotgun (WGS) entry which is preliminary data.</text>
</comment>
<dbReference type="Gene3D" id="1.20.930.80">
    <property type="match status" value="1"/>
</dbReference>
<dbReference type="CDD" id="cd07322">
    <property type="entry name" value="PriL_PriS_Eukaryotic"/>
    <property type="match status" value="1"/>
</dbReference>
<feature type="binding site" evidence="10">
    <location>
        <position position="406"/>
    </location>
    <ligand>
        <name>[4Fe-4S] cluster</name>
        <dbReference type="ChEBI" id="CHEBI:49883"/>
    </ligand>
</feature>
<evidence type="ECO:0000256" key="2">
    <source>
        <dbReference type="ARBA" id="ARBA00022485"/>
    </source>
</evidence>
<comment type="similarity">
    <text evidence="1 9">Belongs to the eukaryotic-type primase large subunit family.</text>
</comment>
<evidence type="ECO:0000259" key="12">
    <source>
        <dbReference type="Pfam" id="PF04104"/>
    </source>
</evidence>
<dbReference type="GO" id="GO:0006269">
    <property type="term" value="P:DNA replication, synthesis of primer"/>
    <property type="evidence" value="ECO:0007669"/>
    <property type="project" value="UniProtKB-KW"/>
</dbReference>
<dbReference type="GO" id="GO:0051539">
    <property type="term" value="F:4 iron, 4 sulfur cluster binding"/>
    <property type="evidence" value="ECO:0007669"/>
    <property type="project" value="UniProtKB-UniRule"/>
</dbReference>
<organism evidence="13 14">
    <name type="scientific">Wickerhamomyces pijperi</name>
    <name type="common">Yeast</name>
    <name type="synonym">Pichia pijperi</name>
    <dbReference type="NCBI Taxonomy" id="599730"/>
    <lineage>
        <taxon>Eukaryota</taxon>
        <taxon>Fungi</taxon>
        <taxon>Dikarya</taxon>
        <taxon>Ascomycota</taxon>
        <taxon>Saccharomycotina</taxon>
        <taxon>Saccharomycetes</taxon>
        <taxon>Phaffomycetales</taxon>
        <taxon>Wickerhamomycetaceae</taxon>
        <taxon>Wickerhamomyces</taxon>
    </lineage>
</organism>
<feature type="binding site" evidence="10">
    <location>
        <position position="327"/>
    </location>
    <ligand>
        <name>[4Fe-4S] cluster</name>
        <dbReference type="ChEBI" id="CHEBI:49883"/>
    </ligand>
</feature>
<feature type="region of interest" description="Disordered" evidence="11">
    <location>
        <begin position="1"/>
        <end position="26"/>
    </location>
</feature>
<evidence type="ECO:0000256" key="3">
    <source>
        <dbReference type="ARBA" id="ARBA00022515"/>
    </source>
</evidence>
<feature type="binding site" evidence="10">
    <location>
        <position position="463"/>
    </location>
    <ligand>
        <name>[4Fe-4S] cluster</name>
        <dbReference type="ChEBI" id="CHEBI:49883"/>
    </ligand>
</feature>
<evidence type="ECO:0000256" key="9">
    <source>
        <dbReference type="PIRNR" id="PIRNR009449"/>
    </source>
</evidence>
<evidence type="ECO:0000256" key="6">
    <source>
        <dbReference type="ARBA" id="ARBA00023004"/>
    </source>
</evidence>
<gene>
    <name evidence="13" type="ORF">WICPIJ_001485</name>
</gene>
<dbReference type="InterPro" id="IPR016558">
    <property type="entry name" value="DNA_primase_lsu_euk"/>
</dbReference>
<evidence type="ECO:0000313" key="13">
    <source>
        <dbReference type="EMBL" id="KAH3687523.1"/>
    </source>
</evidence>
<evidence type="ECO:0000256" key="8">
    <source>
        <dbReference type="ARBA" id="ARBA00023125"/>
    </source>
</evidence>
<protein>
    <recommendedName>
        <fullName evidence="9">DNA primase large subunit</fullName>
    </recommendedName>
</protein>
<evidence type="ECO:0000256" key="4">
    <source>
        <dbReference type="ARBA" id="ARBA00022705"/>
    </source>
</evidence>
<sequence>MNKQHERTPQGSATKRRTAGRKNFDTAPTIISGKNYLSSYLDDCYHHTCLSLYQNPPIGEIGLEEFEVWAIERLKILNEIDSALKRNKPFQEIELIVLPMLNKSLPLILSKDQDKNTENRRKDYYSHFILKLCFSRSAELREKFVKCETIIFKVRFESMSGVEQRQFVQHMNLPWEYITSAEKAEMSQQLYTSIQPSLRFQLNLTDEISRRDYFEKEEFIKIPFEYVPELISSRSVFLKQGHAFVPKFQQINLLTLEFTGNLQKTLISTSHAFPTLDEEDRLIPILNHLGAANNFLEDDSVFDELMNSEVNSVTVKSTKITRNFPLCASHLMDGLTSAHHLKYLARKQFSLFLKWIGLSVDEALKFWASEFTQTMGMDKFEKEYKYNFRHDYGLEGSKIKYKPWDCRKILSQPRPHAGEYHGCPYRDLSKDSLKAQLKSMGLKDEEVYGVLEINSKGDPTASCTKVLELKTNGLVNEIVTHPNLYYDRMRVYHKKLDDTEGETAAEAES</sequence>
<dbReference type="GO" id="GO:0003677">
    <property type="term" value="F:DNA binding"/>
    <property type="evidence" value="ECO:0007669"/>
    <property type="project" value="UniProtKB-UniRule"/>
</dbReference>
<comment type="function">
    <text evidence="9">DNA primase is the polymerase that synthesizes small RNA primers for the Okazaki fragments made during discontinuous DNA replication.</text>
</comment>
<dbReference type="GO" id="GO:0005658">
    <property type="term" value="C:alpha DNA polymerase:primase complex"/>
    <property type="evidence" value="ECO:0007669"/>
    <property type="project" value="TreeGrafter"/>
</dbReference>
<evidence type="ECO:0000256" key="10">
    <source>
        <dbReference type="PIRSR" id="PIRSR009449-1"/>
    </source>
</evidence>
<dbReference type="Pfam" id="PF04104">
    <property type="entry name" value="DNA_primase_lrg"/>
    <property type="match status" value="1"/>
</dbReference>
<keyword evidence="3 9" id="KW-0639">Primosome</keyword>
<dbReference type="OrthoDB" id="421393at2759"/>
<keyword evidence="4 9" id="KW-0235">DNA replication</keyword>
<dbReference type="GO" id="GO:0006270">
    <property type="term" value="P:DNA replication initiation"/>
    <property type="evidence" value="ECO:0007669"/>
    <property type="project" value="TreeGrafter"/>
</dbReference>
<dbReference type="Pfam" id="PF26466">
    <property type="entry name" value="DNA_primase_lrg_N"/>
    <property type="match status" value="1"/>
</dbReference>
<feature type="domain" description="DNA primase large subunit C-terminal" evidence="12">
    <location>
        <begin position="321"/>
        <end position="486"/>
    </location>
</feature>
<keyword evidence="2 9" id="KW-0004">4Fe-4S</keyword>
<evidence type="ECO:0000256" key="11">
    <source>
        <dbReference type="SAM" id="MobiDB-lite"/>
    </source>
</evidence>
<dbReference type="PANTHER" id="PTHR10537:SF3">
    <property type="entry name" value="DNA PRIMASE LARGE SUBUNIT"/>
    <property type="match status" value="1"/>
</dbReference>
<comment type="cofactor">
    <cofactor evidence="9">
        <name>[4Fe-4S] cluster</name>
        <dbReference type="ChEBI" id="CHEBI:49883"/>
    </cofactor>
    <text evidence="9">Binds 1 [4Fe-4S] cluster.</text>
</comment>
<dbReference type="AlphaFoldDB" id="A0A9P8QBI9"/>
<keyword evidence="7 9" id="KW-0411">Iron-sulfur</keyword>
<keyword evidence="8 9" id="KW-0238">DNA-binding</keyword>
<feature type="binding site" evidence="10">
    <location>
        <position position="423"/>
    </location>
    <ligand>
        <name>[4Fe-4S] cluster</name>
        <dbReference type="ChEBI" id="CHEBI:49883"/>
    </ligand>
</feature>
<keyword evidence="5 9" id="KW-0479">Metal-binding</keyword>
<reference evidence="13" key="2">
    <citation type="submission" date="2021-01" db="EMBL/GenBank/DDBJ databases">
        <authorList>
            <person name="Schikora-Tamarit M.A."/>
        </authorList>
    </citation>
    <scope>NUCLEOTIDE SEQUENCE</scope>
    <source>
        <strain evidence="13">CBS2887</strain>
    </source>
</reference>
<dbReference type="PIRSF" id="PIRSF009449">
    <property type="entry name" value="DNA_primase_large_subunit"/>
    <property type="match status" value="1"/>
</dbReference>
<name>A0A9P8QBI9_WICPI</name>
<dbReference type="Proteomes" id="UP000774326">
    <property type="component" value="Unassembled WGS sequence"/>
</dbReference>
<evidence type="ECO:0000256" key="7">
    <source>
        <dbReference type="ARBA" id="ARBA00023014"/>
    </source>
</evidence>
<dbReference type="InterPro" id="IPR007238">
    <property type="entry name" value="DNA_primase_lsu_euk/arc"/>
</dbReference>
<proteinExistence type="inferred from homology"/>
<evidence type="ECO:0000313" key="14">
    <source>
        <dbReference type="Proteomes" id="UP000774326"/>
    </source>
</evidence>
<dbReference type="GO" id="GO:0046872">
    <property type="term" value="F:metal ion binding"/>
    <property type="evidence" value="ECO:0007669"/>
    <property type="project" value="UniProtKB-UniRule"/>
</dbReference>
<reference evidence="13" key="1">
    <citation type="journal article" date="2021" name="Open Biol.">
        <title>Shared evolutionary footprints suggest mitochondrial oxidative damage underlies multiple complex I losses in fungi.</title>
        <authorList>
            <person name="Schikora-Tamarit M.A."/>
            <person name="Marcet-Houben M."/>
            <person name="Nosek J."/>
            <person name="Gabaldon T."/>
        </authorList>
    </citation>
    <scope>NUCLEOTIDE SEQUENCE</scope>
    <source>
        <strain evidence="13">CBS2887</strain>
    </source>
</reference>
<dbReference type="InterPro" id="IPR058560">
    <property type="entry name" value="DNA_primase_C"/>
</dbReference>
<accession>A0A9P8QBI9</accession>
<keyword evidence="6 9" id="KW-0408">Iron</keyword>
<evidence type="ECO:0000256" key="5">
    <source>
        <dbReference type="ARBA" id="ARBA00022723"/>
    </source>
</evidence>